<sequence length="188" mass="20271">MTPPSYTYRPLARTDHSRLAALDSSFTTDTRYVVTATPAGFTVRPVPLDPPLTKHFPDEDDEPAEYTVVALEGDRVCGAIAVDYEAWNHRLAIRDIAVAPAHRGRGMGRGLMAQALAYGRSRGARTAWLEVTDLNAPAIRAYQRMGFTFCGLDTSLYIGTASEGETALFMSKALGDGAEDGDGDGQKA</sequence>
<keyword evidence="5" id="KW-1185">Reference proteome</keyword>
<reference evidence="4 5" key="1">
    <citation type="submission" date="2019-03" db="EMBL/GenBank/DDBJ databases">
        <authorList>
            <person name="Gonzalez-Pimentel J.L."/>
        </authorList>
    </citation>
    <scope>NUCLEOTIDE SEQUENCE [LARGE SCALE GENOMIC DNA]</scope>
    <source>
        <strain evidence="4 5">JCM 31289</strain>
    </source>
</reference>
<dbReference type="RefSeq" id="WP_135342328.1">
    <property type="nucleotide sequence ID" value="NZ_JBHLTX010000018.1"/>
</dbReference>
<evidence type="ECO:0000256" key="2">
    <source>
        <dbReference type="ARBA" id="ARBA00023315"/>
    </source>
</evidence>
<evidence type="ECO:0000259" key="3">
    <source>
        <dbReference type="PROSITE" id="PS51186"/>
    </source>
</evidence>
<dbReference type="SUPFAM" id="SSF55729">
    <property type="entry name" value="Acyl-CoA N-acyltransferases (Nat)"/>
    <property type="match status" value="1"/>
</dbReference>
<gene>
    <name evidence="4" type="ORF">E4099_30415</name>
</gene>
<evidence type="ECO:0000313" key="5">
    <source>
        <dbReference type="Proteomes" id="UP000297948"/>
    </source>
</evidence>
<dbReference type="Proteomes" id="UP000297948">
    <property type="component" value="Unassembled WGS sequence"/>
</dbReference>
<dbReference type="CDD" id="cd04301">
    <property type="entry name" value="NAT_SF"/>
    <property type="match status" value="1"/>
</dbReference>
<dbReference type="OrthoDB" id="529907at2"/>
<dbReference type="Pfam" id="PF00583">
    <property type="entry name" value="Acetyltransf_1"/>
    <property type="match status" value="1"/>
</dbReference>
<comment type="caution">
    <text evidence="4">The sequence shown here is derived from an EMBL/GenBank/DDBJ whole genome shotgun (WGS) entry which is preliminary data.</text>
</comment>
<evidence type="ECO:0000256" key="1">
    <source>
        <dbReference type="ARBA" id="ARBA00022679"/>
    </source>
</evidence>
<evidence type="ECO:0000313" key="4">
    <source>
        <dbReference type="EMBL" id="TGA86533.1"/>
    </source>
</evidence>
<organism evidence="4 5">
    <name type="scientific">Streptomyces palmae</name>
    <dbReference type="NCBI Taxonomy" id="1701085"/>
    <lineage>
        <taxon>Bacteria</taxon>
        <taxon>Bacillati</taxon>
        <taxon>Actinomycetota</taxon>
        <taxon>Actinomycetes</taxon>
        <taxon>Kitasatosporales</taxon>
        <taxon>Streptomycetaceae</taxon>
        <taxon>Streptomyces</taxon>
    </lineage>
</organism>
<dbReference type="PANTHER" id="PTHR43420:SF44">
    <property type="entry name" value="ACETYLTRANSFERASE YPEA"/>
    <property type="match status" value="1"/>
</dbReference>
<dbReference type="InterPro" id="IPR016181">
    <property type="entry name" value="Acyl_CoA_acyltransferase"/>
</dbReference>
<protein>
    <submittedName>
        <fullName evidence="4">GNAT family N-acetyltransferase</fullName>
    </submittedName>
</protein>
<dbReference type="InterPro" id="IPR000182">
    <property type="entry name" value="GNAT_dom"/>
</dbReference>
<dbReference type="AlphaFoldDB" id="A0A4Z0FWP7"/>
<keyword evidence="1 4" id="KW-0808">Transferase</keyword>
<dbReference type="GO" id="GO:0016747">
    <property type="term" value="F:acyltransferase activity, transferring groups other than amino-acyl groups"/>
    <property type="evidence" value="ECO:0007669"/>
    <property type="project" value="InterPro"/>
</dbReference>
<dbReference type="PANTHER" id="PTHR43420">
    <property type="entry name" value="ACETYLTRANSFERASE"/>
    <property type="match status" value="1"/>
</dbReference>
<proteinExistence type="predicted"/>
<dbReference type="PROSITE" id="PS51186">
    <property type="entry name" value="GNAT"/>
    <property type="match status" value="1"/>
</dbReference>
<feature type="domain" description="N-acetyltransferase" evidence="3">
    <location>
        <begin position="6"/>
        <end position="175"/>
    </location>
</feature>
<name>A0A4Z0FWP7_9ACTN</name>
<keyword evidence="2" id="KW-0012">Acyltransferase</keyword>
<dbReference type="EMBL" id="SRID01000528">
    <property type="protein sequence ID" value="TGA86533.1"/>
    <property type="molecule type" value="Genomic_DNA"/>
</dbReference>
<dbReference type="InterPro" id="IPR050680">
    <property type="entry name" value="YpeA/RimI_acetyltransf"/>
</dbReference>
<dbReference type="Gene3D" id="3.40.630.30">
    <property type="match status" value="1"/>
</dbReference>
<accession>A0A4Z0FWP7</accession>